<evidence type="ECO:0000259" key="1">
    <source>
        <dbReference type="Pfam" id="PF12697"/>
    </source>
</evidence>
<dbReference type="InterPro" id="IPR029058">
    <property type="entry name" value="AB_hydrolase_fold"/>
</dbReference>
<proteinExistence type="predicted"/>
<dbReference type="Gene3D" id="3.40.50.1820">
    <property type="entry name" value="alpha/beta hydrolase"/>
    <property type="match status" value="1"/>
</dbReference>
<protein>
    <submittedName>
        <fullName evidence="2">Pimeloyl-ACP methyl ester carboxylesterase</fullName>
    </submittedName>
</protein>
<dbReference type="STRING" id="394193.SAMN04489732_117182"/>
<dbReference type="SUPFAM" id="SSF53474">
    <property type="entry name" value="alpha/beta-Hydrolases"/>
    <property type="match status" value="1"/>
</dbReference>
<evidence type="ECO:0000313" key="2">
    <source>
        <dbReference type="EMBL" id="SEP51864.1"/>
    </source>
</evidence>
<dbReference type="PANTHER" id="PTHR43798:SF33">
    <property type="entry name" value="HYDROLASE, PUTATIVE (AFU_ORTHOLOGUE AFUA_2G14860)-RELATED"/>
    <property type="match status" value="1"/>
</dbReference>
<dbReference type="InterPro" id="IPR000073">
    <property type="entry name" value="AB_hydrolase_1"/>
</dbReference>
<dbReference type="RefSeq" id="WP_091624181.1">
    <property type="nucleotide sequence ID" value="NZ_FOEF01000017.1"/>
</dbReference>
<evidence type="ECO:0000313" key="3">
    <source>
        <dbReference type="Proteomes" id="UP000198582"/>
    </source>
</evidence>
<reference evidence="2 3" key="1">
    <citation type="submission" date="2016-10" db="EMBL/GenBank/DDBJ databases">
        <authorList>
            <person name="de Groot N.N."/>
        </authorList>
    </citation>
    <scope>NUCLEOTIDE SEQUENCE [LARGE SCALE GENOMIC DNA]</scope>
    <source>
        <strain evidence="2 3">DSM 44993</strain>
    </source>
</reference>
<organism evidence="2 3">
    <name type="scientific">Amycolatopsis saalfeldensis</name>
    <dbReference type="NCBI Taxonomy" id="394193"/>
    <lineage>
        <taxon>Bacteria</taxon>
        <taxon>Bacillati</taxon>
        <taxon>Actinomycetota</taxon>
        <taxon>Actinomycetes</taxon>
        <taxon>Pseudonocardiales</taxon>
        <taxon>Pseudonocardiaceae</taxon>
        <taxon>Amycolatopsis</taxon>
    </lineage>
</organism>
<dbReference type="PANTHER" id="PTHR43798">
    <property type="entry name" value="MONOACYLGLYCEROL LIPASE"/>
    <property type="match status" value="1"/>
</dbReference>
<name>A0A1H8YI15_9PSEU</name>
<accession>A0A1H8YI15</accession>
<dbReference type="Proteomes" id="UP000198582">
    <property type="component" value="Unassembled WGS sequence"/>
</dbReference>
<dbReference type="AlphaFoldDB" id="A0A1H8YI15"/>
<gene>
    <name evidence="2" type="ORF">SAMN04489732_117182</name>
</gene>
<dbReference type="OrthoDB" id="5495375at2"/>
<dbReference type="GO" id="GO:0003824">
    <property type="term" value="F:catalytic activity"/>
    <property type="evidence" value="ECO:0007669"/>
    <property type="project" value="UniProtKB-ARBA"/>
</dbReference>
<feature type="domain" description="AB hydrolase-1" evidence="1">
    <location>
        <begin position="18"/>
        <end position="232"/>
    </location>
</feature>
<dbReference type="EMBL" id="FOEF01000017">
    <property type="protein sequence ID" value="SEP51864.1"/>
    <property type="molecule type" value="Genomic_DNA"/>
</dbReference>
<dbReference type="Pfam" id="PF12697">
    <property type="entry name" value="Abhydrolase_6"/>
    <property type="match status" value="1"/>
</dbReference>
<keyword evidence="3" id="KW-1185">Reference proteome</keyword>
<dbReference type="InterPro" id="IPR050266">
    <property type="entry name" value="AB_hydrolase_sf"/>
</dbReference>
<dbReference type="GO" id="GO:0016020">
    <property type="term" value="C:membrane"/>
    <property type="evidence" value="ECO:0007669"/>
    <property type="project" value="TreeGrafter"/>
</dbReference>
<sequence length="242" mass="25315">MTAPLHVREDGPPDAPVVLLVHGFCGSVRSYDRLVPLLADDYRVVRVDLRGHGSTGGHAGLDAFSQASALARALKELGCSAVTAVGHSFGADVVLALAEQTGLVERVVVIGQAPDYSYATFPPGHGLLPWVGGPLRLLASLPWVRRFGADFAATSPAMDRTVLVDRRHALAARPLDVQLRELGLPALVILGARDTLYDCAKTAARYAAVGARVEVVAGAGHSVAGARPAEVALLLRKLLADG</sequence>